<keyword evidence="3" id="KW-1185">Reference proteome</keyword>
<protein>
    <submittedName>
        <fullName evidence="2">Uncharacterized protein</fullName>
    </submittedName>
</protein>
<evidence type="ECO:0000313" key="2">
    <source>
        <dbReference type="EnsemblPlants" id="ORUFI12G16030.1"/>
    </source>
</evidence>
<dbReference type="HOGENOM" id="CLU_2565198_0_0_1"/>
<dbReference type="AlphaFoldDB" id="A0A0E0RI82"/>
<evidence type="ECO:0000256" key="1">
    <source>
        <dbReference type="SAM" id="MobiDB-lite"/>
    </source>
</evidence>
<dbReference type="OMA" id="VFSHYPA"/>
<reference evidence="2" key="2">
    <citation type="submission" date="2015-06" db="UniProtKB">
        <authorList>
            <consortium name="EnsemblPlants"/>
        </authorList>
    </citation>
    <scope>IDENTIFICATION</scope>
</reference>
<feature type="region of interest" description="Disordered" evidence="1">
    <location>
        <begin position="61"/>
        <end position="80"/>
    </location>
</feature>
<dbReference type="EnsemblPlants" id="ORUFI12G16030.1">
    <property type="protein sequence ID" value="ORUFI12G16030.1"/>
    <property type="gene ID" value="ORUFI12G16030"/>
</dbReference>
<organism evidence="2 3">
    <name type="scientific">Oryza rufipogon</name>
    <name type="common">Brownbeard rice</name>
    <name type="synonym">Asian wild rice</name>
    <dbReference type="NCBI Taxonomy" id="4529"/>
    <lineage>
        <taxon>Eukaryota</taxon>
        <taxon>Viridiplantae</taxon>
        <taxon>Streptophyta</taxon>
        <taxon>Embryophyta</taxon>
        <taxon>Tracheophyta</taxon>
        <taxon>Spermatophyta</taxon>
        <taxon>Magnoliopsida</taxon>
        <taxon>Liliopsida</taxon>
        <taxon>Poales</taxon>
        <taxon>Poaceae</taxon>
        <taxon>BOP clade</taxon>
        <taxon>Oryzoideae</taxon>
        <taxon>Oryzeae</taxon>
        <taxon>Oryzinae</taxon>
        <taxon>Oryza</taxon>
    </lineage>
</organism>
<dbReference type="Proteomes" id="UP000008022">
    <property type="component" value="Unassembled WGS sequence"/>
</dbReference>
<dbReference type="Gramene" id="ORUFI12G16030.1">
    <property type="protein sequence ID" value="ORUFI12G16030.1"/>
    <property type="gene ID" value="ORUFI12G16030"/>
</dbReference>
<sequence length="93" mass="9822">MDETINDPAETQKVLAHPGVLLPFRPISNDVFSHYPAIPIAQPVPARPRVDAPPLVALQLPPAHPSLPPHHAGSARRFLGAGSQLPFTTAATG</sequence>
<name>A0A0E0RI82_ORYRU</name>
<accession>A0A0E0RI82</accession>
<reference evidence="3" key="1">
    <citation type="submission" date="2013-06" db="EMBL/GenBank/DDBJ databases">
        <authorList>
            <person name="Zhao Q."/>
        </authorList>
    </citation>
    <scope>NUCLEOTIDE SEQUENCE</scope>
    <source>
        <strain evidence="3">cv. W1943</strain>
    </source>
</reference>
<evidence type="ECO:0000313" key="3">
    <source>
        <dbReference type="Proteomes" id="UP000008022"/>
    </source>
</evidence>
<proteinExistence type="predicted"/>